<evidence type="ECO:0000313" key="7">
    <source>
        <dbReference type="EMBL" id="KAK5167793.1"/>
    </source>
</evidence>
<dbReference type="InterPro" id="IPR049627">
    <property type="entry name" value="SLX8"/>
</dbReference>
<name>A0AAV9P5K8_9PEZI</name>
<protein>
    <recommendedName>
        <fullName evidence="6">RING-type domain-containing protein</fullName>
    </recommendedName>
</protein>
<dbReference type="SUPFAM" id="SSF57850">
    <property type="entry name" value="RING/U-box"/>
    <property type="match status" value="1"/>
</dbReference>
<evidence type="ECO:0000256" key="5">
    <source>
        <dbReference type="SAM" id="MobiDB-lite"/>
    </source>
</evidence>
<keyword evidence="3" id="KW-0862">Zinc</keyword>
<dbReference type="Gene3D" id="3.30.40.10">
    <property type="entry name" value="Zinc/RING finger domain, C3HC4 (zinc finger)"/>
    <property type="match status" value="1"/>
</dbReference>
<dbReference type="EMBL" id="JAVRRT010000011">
    <property type="protein sequence ID" value="KAK5167793.1"/>
    <property type="molecule type" value="Genomic_DNA"/>
</dbReference>
<feature type="region of interest" description="Disordered" evidence="5">
    <location>
        <begin position="57"/>
        <end position="290"/>
    </location>
</feature>
<dbReference type="SMART" id="SM00184">
    <property type="entry name" value="RING"/>
    <property type="match status" value="1"/>
</dbReference>
<dbReference type="Proteomes" id="UP001337655">
    <property type="component" value="Unassembled WGS sequence"/>
</dbReference>
<feature type="compositionally biased region" description="Polar residues" evidence="5">
    <location>
        <begin position="154"/>
        <end position="166"/>
    </location>
</feature>
<dbReference type="RefSeq" id="XP_064657499.1">
    <property type="nucleotide sequence ID" value="XM_064804729.1"/>
</dbReference>
<feature type="compositionally biased region" description="Basic and acidic residues" evidence="5">
    <location>
        <begin position="241"/>
        <end position="254"/>
    </location>
</feature>
<dbReference type="PROSITE" id="PS00518">
    <property type="entry name" value="ZF_RING_1"/>
    <property type="match status" value="1"/>
</dbReference>
<evidence type="ECO:0000259" key="6">
    <source>
        <dbReference type="PROSITE" id="PS50089"/>
    </source>
</evidence>
<dbReference type="InterPro" id="IPR013083">
    <property type="entry name" value="Znf_RING/FYVE/PHD"/>
</dbReference>
<dbReference type="InterPro" id="IPR001841">
    <property type="entry name" value="Znf_RING"/>
</dbReference>
<dbReference type="GO" id="GO:0033768">
    <property type="term" value="C:SUMO-targeted ubiquitin ligase complex"/>
    <property type="evidence" value="ECO:0007669"/>
    <property type="project" value="TreeGrafter"/>
</dbReference>
<evidence type="ECO:0000313" key="8">
    <source>
        <dbReference type="Proteomes" id="UP001337655"/>
    </source>
</evidence>
<gene>
    <name evidence="7" type="ORF">LTR77_007492</name>
</gene>
<dbReference type="PROSITE" id="PS50089">
    <property type="entry name" value="ZF_RING_2"/>
    <property type="match status" value="1"/>
</dbReference>
<dbReference type="GO" id="GO:0008270">
    <property type="term" value="F:zinc ion binding"/>
    <property type="evidence" value="ECO:0007669"/>
    <property type="project" value="UniProtKB-KW"/>
</dbReference>
<proteinExistence type="predicted"/>
<evidence type="ECO:0000256" key="3">
    <source>
        <dbReference type="ARBA" id="ARBA00022833"/>
    </source>
</evidence>
<dbReference type="GO" id="GO:0140082">
    <property type="term" value="F:SUMO-ubiquitin ligase activity"/>
    <property type="evidence" value="ECO:0007669"/>
    <property type="project" value="TreeGrafter"/>
</dbReference>
<evidence type="ECO:0000256" key="1">
    <source>
        <dbReference type="ARBA" id="ARBA00022723"/>
    </source>
</evidence>
<evidence type="ECO:0000256" key="2">
    <source>
        <dbReference type="ARBA" id="ARBA00022771"/>
    </source>
</evidence>
<feature type="compositionally biased region" description="Low complexity" evidence="5">
    <location>
        <begin position="206"/>
        <end position="215"/>
    </location>
</feature>
<organism evidence="7 8">
    <name type="scientific">Saxophila tyrrhenica</name>
    <dbReference type="NCBI Taxonomy" id="1690608"/>
    <lineage>
        <taxon>Eukaryota</taxon>
        <taxon>Fungi</taxon>
        <taxon>Dikarya</taxon>
        <taxon>Ascomycota</taxon>
        <taxon>Pezizomycotina</taxon>
        <taxon>Dothideomycetes</taxon>
        <taxon>Dothideomycetidae</taxon>
        <taxon>Mycosphaerellales</taxon>
        <taxon>Extremaceae</taxon>
        <taxon>Saxophila</taxon>
    </lineage>
</organism>
<feature type="domain" description="RING-type" evidence="6">
    <location>
        <begin position="298"/>
        <end position="344"/>
    </location>
</feature>
<feature type="compositionally biased region" description="Acidic residues" evidence="5">
    <location>
        <begin position="255"/>
        <end position="270"/>
    </location>
</feature>
<evidence type="ECO:0000256" key="4">
    <source>
        <dbReference type="PROSITE-ProRule" id="PRU00175"/>
    </source>
</evidence>
<dbReference type="AlphaFoldDB" id="A0AAV9P5K8"/>
<keyword evidence="1" id="KW-0479">Metal-binding</keyword>
<dbReference type="PANTHER" id="PTHR47094:SF1">
    <property type="entry name" value="RING-TYPE E3 UBIQUITIN TRANSFERASE"/>
    <property type="match status" value="1"/>
</dbReference>
<dbReference type="GeneID" id="89928828"/>
<feature type="compositionally biased region" description="Low complexity" evidence="5">
    <location>
        <begin position="271"/>
        <end position="282"/>
    </location>
</feature>
<dbReference type="PANTHER" id="PTHR47094">
    <property type="entry name" value="ELFLESS, ISOFORM B"/>
    <property type="match status" value="1"/>
</dbReference>
<dbReference type="GO" id="GO:0032183">
    <property type="term" value="F:SUMO binding"/>
    <property type="evidence" value="ECO:0007669"/>
    <property type="project" value="TreeGrafter"/>
</dbReference>
<dbReference type="GO" id="GO:0006511">
    <property type="term" value="P:ubiquitin-dependent protein catabolic process"/>
    <property type="evidence" value="ECO:0007669"/>
    <property type="project" value="TreeGrafter"/>
</dbReference>
<dbReference type="Pfam" id="PF13920">
    <property type="entry name" value="zf-C3HC4_3"/>
    <property type="match status" value="1"/>
</dbReference>
<sequence length="378" mass="41543">MASEVNQADEIWDHIGDLGGWNFDGLEGSDDIEPDWWSSSNAHTREPALHYDVLSSPSIENFSGDLPPRHPARSSPSASRLRPRDRAASPESTADRASYSINNHSALHHRRRRSPTTDPRRRAPVAHNSDDLLDAEPTRAPSRFTIPDDLFGSVNFTSDNPRSPSYGSGIDIDDFLQHDSGDDNMPATRGTRANRRGDSIVDLTDTPSAPTSSTPRHPISLKRSAAEASTQPPASKRRRIKPEDDVASERKDPIEELDLTNEAPSAEEELAQTQQHQLLQTQRSESSGAPLKMGKRTCIICLDNITNATVTSCGHMFCHECLTQAIRAAEKSSEKGVGGCPVCRKPVKRNKEKQMIPIAFMKRSTFKGKGRRIGGVLG</sequence>
<dbReference type="InterPro" id="IPR017907">
    <property type="entry name" value="Znf_RING_CS"/>
</dbReference>
<dbReference type="GO" id="GO:0061630">
    <property type="term" value="F:ubiquitin protein ligase activity"/>
    <property type="evidence" value="ECO:0007669"/>
    <property type="project" value="InterPro"/>
</dbReference>
<keyword evidence="2 4" id="KW-0863">Zinc-finger</keyword>
<reference evidence="7 8" key="1">
    <citation type="submission" date="2023-08" db="EMBL/GenBank/DDBJ databases">
        <title>Black Yeasts Isolated from many extreme environments.</title>
        <authorList>
            <person name="Coleine C."/>
            <person name="Stajich J.E."/>
            <person name="Selbmann L."/>
        </authorList>
    </citation>
    <scope>NUCLEOTIDE SEQUENCE [LARGE SCALE GENOMIC DNA]</scope>
    <source>
        <strain evidence="7 8">CCFEE 5935</strain>
    </source>
</reference>
<accession>A0AAV9P5K8</accession>
<keyword evidence="8" id="KW-1185">Reference proteome</keyword>
<comment type="caution">
    <text evidence="7">The sequence shown here is derived from an EMBL/GenBank/DDBJ whole genome shotgun (WGS) entry which is preliminary data.</text>
</comment>